<evidence type="ECO:0000313" key="1">
    <source>
        <dbReference type="EMBL" id="KAL2271404.1"/>
    </source>
</evidence>
<dbReference type="GeneID" id="98129099"/>
<dbReference type="EMBL" id="JAZGUE010000001">
    <property type="protein sequence ID" value="KAL2271404.1"/>
    <property type="molecule type" value="Genomic_DNA"/>
</dbReference>
<accession>A0ABR4DLY1</accession>
<organism evidence="1 2">
    <name type="scientific">Remersonia thermophila</name>
    <dbReference type="NCBI Taxonomy" id="72144"/>
    <lineage>
        <taxon>Eukaryota</taxon>
        <taxon>Fungi</taxon>
        <taxon>Dikarya</taxon>
        <taxon>Ascomycota</taxon>
        <taxon>Pezizomycotina</taxon>
        <taxon>Sordariomycetes</taxon>
        <taxon>Sordariomycetidae</taxon>
        <taxon>Sordariales</taxon>
        <taxon>Sordariales incertae sedis</taxon>
        <taxon>Remersonia</taxon>
    </lineage>
</organism>
<reference evidence="1 2" key="1">
    <citation type="journal article" date="2024" name="Commun. Biol.">
        <title>Comparative genomic analysis of thermophilic fungi reveals convergent evolutionary adaptations and gene losses.</title>
        <authorList>
            <person name="Steindorff A.S."/>
            <person name="Aguilar-Pontes M.V."/>
            <person name="Robinson A.J."/>
            <person name="Andreopoulos B."/>
            <person name="LaButti K."/>
            <person name="Kuo A."/>
            <person name="Mondo S."/>
            <person name="Riley R."/>
            <person name="Otillar R."/>
            <person name="Haridas S."/>
            <person name="Lipzen A."/>
            <person name="Grimwood J."/>
            <person name="Schmutz J."/>
            <person name="Clum A."/>
            <person name="Reid I.D."/>
            <person name="Moisan M.C."/>
            <person name="Butler G."/>
            <person name="Nguyen T.T.M."/>
            <person name="Dewar K."/>
            <person name="Conant G."/>
            <person name="Drula E."/>
            <person name="Henrissat B."/>
            <person name="Hansel C."/>
            <person name="Singer S."/>
            <person name="Hutchinson M.I."/>
            <person name="de Vries R.P."/>
            <person name="Natvig D.O."/>
            <person name="Powell A.J."/>
            <person name="Tsang A."/>
            <person name="Grigoriev I.V."/>
        </authorList>
    </citation>
    <scope>NUCLEOTIDE SEQUENCE [LARGE SCALE GENOMIC DNA]</scope>
    <source>
        <strain evidence="1 2">ATCC 22073</strain>
    </source>
</reference>
<dbReference type="RefSeq" id="XP_070870128.1">
    <property type="nucleotide sequence ID" value="XM_071014455.1"/>
</dbReference>
<name>A0ABR4DLY1_9PEZI</name>
<proteinExistence type="predicted"/>
<dbReference type="Proteomes" id="UP001600064">
    <property type="component" value="Unassembled WGS sequence"/>
</dbReference>
<keyword evidence="2" id="KW-1185">Reference proteome</keyword>
<sequence>MAASASILSGSVTALNALGWNGFGGYGSSPGRIGPFDANSTEFEQAIAASNATGIFHIPGYDVSKPWPGEPMDGWAIQLAMFDFPFSTRRSCINDKCDGNAAIGHSMKVRAPESLLKPGEEEGTQVVNAHPSWGMCVWNYASPPHRTPDRFNNKDNRPLADDGSCVGFLSDECIAALERATRDSYSVASSVNESRAWFPGQVTTCGSLPTPDECGDYGPGNAGIAVPSSGGVPVPYLNGSVTLTDGWHFDGDDDYRGIEDRQAFWDAAVVNYWVIVTAMVNATVSPDKDVTAAERGDPLVQVHCVAPNGAGTGKGFTFSGVVPANAQKFGSAAGGNKNSKEENGTGFAASAAKARMFRIALVALVGVWAL</sequence>
<protein>
    <submittedName>
        <fullName evidence="1">Uncharacterized protein</fullName>
    </submittedName>
</protein>
<evidence type="ECO:0000313" key="2">
    <source>
        <dbReference type="Proteomes" id="UP001600064"/>
    </source>
</evidence>
<comment type="caution">
    <text evidence="1">The sequence shown here is derived from an EMBL/GenBank/DDBJ whole genome shotgun (WGS) entry which is preliminary data.</text>
</comment>
<gene>
    <name evidence="1" type="ORF">VTJ83DRAFT_775</name>
</gene>